<organism evidence="10 11">
    <name type="scientific">Actinorhabdospora filicis</name>
    <dbReference type="NCBI Taxonomy" id="1785913"/>
    <lineage>
        <taxon>Bacteria</taxon>
        <taxon>Bacillati</taxon>
        <taxon>Actinomycetota</taxon>
        <taxon>Actinomycetes</taxon>
        <taxon>Micromonosporales</taxon>
        <taxon>Micromonosporaceae</taxon>
        <taxon>Actinorhabdospora</taxon>
    </lineage>
</organism>
<dbReference type="Gene3D" id="3.30.930.10">
    <property type="entry name" value="Bira Bifunctional Protein, Domain 2"/>
    <property type="match status" value="1"/>
</dbReference>
<keyword evidence="4 8" id="KW-0067">ATP-binding</keyword>
<comment type="subcellular location">
    <subcellularLocation>
        <location evidence="8">Cytoplasm</location>
    </subcellularLocation>
</comment>
<dbReference type="AlphaFoldDB" id="A0A9W6SGQ4"/>
<dbReference type="NCBIfam" id="TIGR00408">
    <property type="entry name" value="proS_fam_I"/>
    <property type="match status" value="1"/>
</dbReference>
<proteinExistence type="inferred from homology"/>
<sequence length="468" mass="51653">MARVLTPQSEDFPRWYQDVIAKAELAETGPVRGSQVIRPTGWAIWERMVAEVDLRIKDADAENCSFPLLIPESYLKREAEHVEGFAPELAVVTIGGGKELEEPAVIRPTSETVIGEFMAKWIQSYRDLPLLLNQWANVLRWEMRTRLFLRSAEFHWQEGHTAHATREDARDYVRRILHDVYEDFMVNILAIPVVVGRKTVRERFAGATDTYTLEGLMRDGKALQMGTSHELGQNFAKAFDIGFLGSDGKQHHAWTTSWGVSTRMVGGMIMAHGDDNGLRVPPRLAPVQAYVMVVKDGEGVSEAAQSIHKALKAAGVRVKLDTRTDVPFGRRAVDAELRGYPVRIELGPRDLKEGNVTIVRRVDGSKAAVSVDAAAKAVTDALEADQQALYDSALAYREAHTSDATTLAEALEAAQDGFVRLPWDACGEDGETQANQQGVSVRCLVRADGSVPDSGDEPGLIAYLARSY</sequence>
<dbReference type="Pfam" id="PF00587">
    <property type="entry name" value="tRNA-synt_2b"/>
    <property type="match status" value="1"/>
</dbReference>
<dbReference type="RefSeq" id="WP_285660906.1">
    <property type="nucleotide sequence ID" value="NZ_BSTX01000001.1"/>
</dbReference>
<comment type="catalytic activity">
    <reaction evidence="7 8">
        <text>tRNA(Pro) + L-proline + ATP = L-prolyl-tRNA(Pro) + AMP + diphosphate</text>
        <dbReference type="Rhea" id="RHEA:14305"/>
        <dbReference type="Rhea" id="RHEA-COMP:9700"/>
        <dbReference type="Rhea" id="RHEA-COMP:9702"/>
        <dbReference type="ChEBI" id="CHEBI:30616"/>
        <dbReference type="ChEBI" id="CHEBI:33019"/>
        <dbReference type="ChEBI" id="CHEBI:60039"/>
        <dbReference type="ChEBI" id="CHEBI:78442"/>
        <dbReference type="ChEBI" id="CHEBI:78532"/>
        <dbReference type="ChEBI" id="CHEBI:456215"/>
        <dbReference type="EC" id="6.1.1.15"/>
    </reaction>
</comment>
<dbReference type="InterPro" id="IPR004499">
    <property type="entry name" value="Pro-tRNA-ligase_IIa_arc-type"/>
</dbReference>
<evidence type="ECO:0000256" key="4">
    <source>
        <dbReference type="ARBA" id="ARBA00022840"/>
    </source>
</evidence>
<accession>A0A9W6SGQ4</accession>
<comment type="caution">
    <text evidence="10">The sequence shown here is derived from an EMBL/GenBank/DDBJ whole genome shotgun (WGS) entry which is preliminary data.</text>
</comment>
<keyword evidence="5 8" id="KW-0648">Protein biosynthesis</keyword>
<dbReference type="SMART" id="SM00946">
    <property type="entry name" value="ProRS-C_1"/>
    <property type="match status" value="1"/>
</dbReference>
<dbReference type="Proteomes" id="UP001165079">
    <property type="component" value="Unassembled WGS sequence"/>
</dbReference>
<dbReference type="PRINTS" id="PR01046">
    <property type="entry name" value="TRNASYNTHPRO"/>
</dbReference>
<gene>
    <name evidence="8 10" type="primary">proS</name>
    <name evidence="10" type="ORF">Afil01_04790</name>
</gene>
<keyword evidence="1 8" id="KW-0963">Cytoplasm</keyword>
<dbReference type="GO" id="GO:0005524">
    <property type="term" value="F:ATP binding"/>
    <property type="evidence" value="ECO:0007669"/>
    <property type="project" value="UniProtKB-UniRule"/>
</dbReference>
<evidence type="ECO:0000256" key="5">
    <source>
        <dbReference type="ARBA" id="ARBA00022917"/>
    </source>
</evidence>
<dbReference type="InterPro" id="IPR004154">
    <property type="entry name" value="Anticodon-bd"/>
</dbReference>
<comment type="similarity">
    <text evidence="8">Belongs to the class-II aminoacyl-tRNA synthetase family. ProS type 3 subfamily.</text>
</comment>
<keyword evidence="11" id="KW-1185">Reference proteome</keyword>
<evidence type="ECO:0000256" key="3">
    <source>
        <dbReference type="ARBA" id="ARBA00022741"/>
    </source>
</evidence>
<dbReference type="GO" id="GO:0006433">
    <property type="term" value="P:prolyl-tRNA aminoacylation"/>
    <property type="evidence" value="ECO:0007669"/>
    <property type="project" value="UniProtKB-UniRule"/>
</dbReference>
<comment type="domain">
    <text evidence="8">Consists of three domains: the N-terminal catalytic domain, the anticodon-binding domain and the C-terminal extension.</text>
</comment>
<dbReference type="InterPro" id="IPR036621">
    <property type="entry name" value="Anticodon-bd_dom_sf"/>
</dbReference>
<dbReference type="SUPFAM" id="SSF52954">
    <property type="entry name" value="Class II aaRS ABD-related"/>
    <property type="match status" value="1"/>
</dbReference>
<dbReference type="GO" id="GO:0005737">
    <property type="term" value="C:cytoplasm"/>
    <property type="evidence" value="ECO:0007669"/>
    <property type="project" value="UniProtKB-SubCell"/>
</dbReference>
<dbReference type="InterPro" id="IPR033721">
    <property type="entry name" value="ProRS_core_arch_euk"/>
</dbReference>
<dbReference type="CDD" id="cd00778">
    <property type="entry name" value="ProRS_core_arch_euk"/>
    <property type="match status" value="1"/>
</dbReference>
<dbReference type="Gene3D" id="3.40.50.800">
    <property type="entry name" value="Anticodon-binding domain"/>
    <property type="match status" value="1"/>
</dbReference>
<protein>
    <recommendedName>
        <fullName evidence="8">Proline--tRNA ligase</fullName>
        <ecNumber evidence="8">6.1.1.15</ecNumber>
    </recommendedName>
    <alternativeName>
        <fullName evidence="8">Prolyl-tRNA synthetase</fullName>
        <shortName evidence="8">ProRS</shortName>
    </alternativeName>
</protein>
<evidence type="ECO:0000256" key="6">
    <source>
        <dbReference type="ARBA" id="ARBA00023146"/>
    </source>
</evidence>
<dbReference type="GO" id="GO:0017101">
    <property type="term" value="C:aminoacyl-tRNA synthetase multienzyme complex"/>
    <property type="evidence" value="ECO:0007669"/>
    <property type="project" value="TreeGrafter"/>
</dbReference>
<dbReference type="InterPro" id="IPR002314">
    <property type="entry name" value="aa-tRNA-synt_IIb"/>
</dbReference>
<evidence type="ECO:0000256" key="1">
    <source>
        <dbReference type="ARBA" id="ARBA00022490"/>
    </source>
</evidence>
<evidence type="ECO:0000256" key="7">
    <source>
        <dbReference type="ARBA" id="ARBA00047671"/>
    </source>
</evidence>
<dbReference type="InterPro" id="IPR006195">
    <property type="entry name" value="aa-tRNA-synth_II"/>
</dbReference>
<dbReference type="GO" id="GO:0004827">
    <property type="term" value="F:proline-tRNA ligase activity"/>
    <property type="evidence" value="ECO:0007669"/>
    <property type="project" value="UniProtKB-UniRule"/>
</dbReference>
<keyword evidence="6 8" id="KW-0030">Aminoacyl-tRNA synthetase</keyword>
<dbReference type="SUPFAM" id="SSF55681">
    <property type="entry name" value="Class II aaRS and biotin synthetases"/>
    <property type="match status" value="1"/>
</dbReference>
<evidence type="ECO:0000259" key="9">
    <source>
        <dbReference type="PROSITE" id="PS50862"/>
    </source>
</evidence>
<comment type="subunit">
    <text evidence="8">Homodimer.</text>
</comment>
<keyword evidence="3 8" id="KW-0547">Nucleotide-binding</keyword>
<reference evidence="10" key="1">
    <citation type="submission" date="2023-03" db="EMBL/GenBank/DDBJ databases">
        <title>Actinorhabdospora filicis NBRC 111898.</title>
        <authorList>
            <person name="Ichikawa N."/>
            <person name="Sato H."/>
            <person name="Tonouchi N."/>
        </authorList>
    </citation>
    <scope>NUCLEOTIDE SEQUENCE</scope>
    <source>
        <strain evidence="10">NBRC 111898</strain>
    </source>
</reference>
<evidence type="ECO:0000313" key="11">
    <source>
        <dbReference type="Proteomes" id="UP001165079"/>
    </source>
</evidence>
<comment type="function">
    <text evidence="8">Catalyzes the attachment of proline to tRNA(Pro) in a two-step reaction: proline is first activated by ATP to form Pro-AMP and then transferred to the acceptor end of tRNA(Pro).</text>
</comment>
<evidence type="ECO:0000313" key="10">
    <source>
        <dbReference type="EMBL" id="GLZ75672.1"/>
    </source>
</evidence>
<dbReference type="FunFam" id="3.30.930.10:FF:000037">
    <property type="entry name" value="Proline--tRNA ligase"/>
    <property type="match status" value="1"/>
</dbReference>
<dbReference type="HAMAP" id="MF_01571">
    <property type="entry name" value="Pro_tRNA_synth_type3"/>
    <property type="match status" value="1"/>
</dbReference>
<evidence type="ECO:0000256" key="8">
    <source>
        <dbReference type="HAMAP-Rule" id="MF_01571"/>
    </source>
</evidence>
<dbReference type="PANTHER" id="PTHR43382">
    <property type="entry name" value="PROLYL-TRNA SYNTHETASE"/>
    <property type="match status" value="1"/>
</dbReference>
<dbReference type="Pfam" id="PF03129">
    <property type="entry name" value="HGTP_anticodon"/>
    <property type="match status" value="1"/>
</dbReference>
<feature type="domain" description="Aminoacyl-transfer RNA synthetases class-II family profile" evidence="9">
    <location>
        <begin position="32"/>
        <end position="281"/>
    </location>
</feature>
<dbReference type="PANTHER" id="PTHR43382:SF3">
    <property type="entry name" value="PROLINE--TRNA LIGASE, CHLOROPLASTIC_MITOCHONDRIAL"/>
    <property type="match status" value="1"/>
</dbReference>
<dbReference type="InterPro" id="IPR016061">
    <property type="entry name" value="Pro-tRNA_ligase_II_C"/>
</dbReference>
<evidence type="ECO:0000256" key="2">
    <source>
        <dbReference type="ARBA" id="ARBA00022598"/>
    </source>
</evidence>
<dbReference type="EC" id="6.1.1.15" evidence="8"/>
<keyword evidence="2 8" id="KW-0436">Ligase</keyword>
<dbReference type="InterPro" id="IPR045864">
    <property type="entry name" value="aa-tRNA-synth_II/BPL/LPL"/>
</dbReference>
<dbReference type="InterPro" id="IPR002316">
    <property type="entry name" value="Pro-tRNA-ligase_IIa"/>
</dbReference>
<dbReference type="EMBL" id="BSTX01000001">
    <property type="protein sequence ID" value="GLZ75672.1"/>
    <property type="molecule type" value="Genomic_DNA"/>
</dbReference>
<dbReference type="PROSITE" id="PS50862">
    <property type="entry name" value="AA_TRNA_LIGASE_II"/>
    <property type="match status" value="1"/>
</dbReference>
<name>A0A9W6SGQ4_9ACTN</name>